<organism evidence="1 2">
    <name type="scientific">Dulcicalothrix desertica PCC 7102</name>
    <dbReference type="NCBI Taxonomy" id="232991"/>
    <lineage>
        <taxon>Bacteria</taxon>
        <taxon>Bacillati</taxon>
        <taxon>Cyanobacteriota</taxon>
        <taxon>Cyanophyceae</taxon>
        <taxon>Nostocales</taxon>
        <taxon>Calotrichaceae</taxon>
        <taxon>Dulcicalothrix</taxon>
    </lineage>
</organism>
<protein>
    <submittedName>
        <fullName evidence="1">Uncharacterized protein</fullName>
    </submittedName>
</protein>
<name>A0A433VMF1_9CYAN</name>
<sequence>MSKLPDIATTTARVKGSIEKSLHVSDVINGKKTLGGSLGKRYAKAAQEANTREFDQFCKDVDFLIKNYTKDGKTFGITIDRLRTSVASLRNQQGQGGKK</sequence>
<dbReference type="EMBL" id="RSCL01000005">
    <property type="protein sequence ID" value="RUT07270.1"/>
    <property type="molecule type" value="Genomic_DNA"/>
</dbReference>
<gene>
    <name evidence="1" type="ORF">DSM106972_025310</name>
</gene>
<evidence type="ECO:0000313" key="1">
    <source>
        <dbReference type="EMBL" id="RUT07270.1"/>
    </source>
</evidence>
<dbReference type="OrthoDB" id="522906at2"/>
<reference evidence="1" key="1">
    <citation type="submission" date="2018-12" db="EMBL/GenBank/DDBJ databases">
        <authorList>
            <person name="Will S."/>
            <person name="Neumann-Schaal M."/>
            <person name="Henke P."/>
        </authorList>
    </citation>
    <scope>NUCLEOTIDE SEQUENCE</scope>
    <source>
        <strain evidence="1">PCC 7102</strain>
    </source>
</reference>
<comment type="caution">
    <text evidence="1">The sequence shown here is derived from an EMBL/GenBank/DDBJ whole genome shotgun (WGS) entry which is preliminary data.</text>
</comment>
<proteinExistence type="predicted"/>
<dbReference type="Proteomes" id="UP000271624">
    <property type="component" value="Unassembled WGS sequence"/>
</dbReference>
<dbReference type="RefSeq" id="WP_127081093.1">
    <property type="nucleotide sequence ID" value="NZ_RSCL01000005.1"/>
</dbReference>
<keyword evidence="2" id="KW-1185">Reference proteome</keyword>
<dbReference type="AlphaFoldDB" id="A0A433VMF1"/>
<accession>A0A433VMF1</accession>
<evidence type="ECO:0000313" key="2">
    <source>
        <dbReference type="Proteomes" id="UP000271624"/>
    </source>
</evidence>
<reference evidence="1" key="2">
    <citation type="journal article" date="2019" name="Genome Biol. Evol.">
        <title>Day and night: Metabolic profiles and evolutionary relationships of six axenic non-marine cyanobacteria.</title>
        <authorList>
            <person name="Will S.E."/>
            <person name="Henke P."/>
            <person name="Boedeker C."/>
            <person name="Huang S."/>
            <person name="Brinkmann H."/>
            <person name="Rohde M."/>
            <person name="Jarek M."/>
            <person name="Friedl T."/>
            <person name="Seufert S."/>
            <person name="Schumacher M."/>
            <person name="Overmann J."/>
            <person name="Neumann-Schaal M."/>
            <person name="Petersen J."/>
        </authorList>
    </citation>
    <scope>NUCLEOTIDE SEQUENCE [LARGE SCALE GENOMIC DNA]</scope>
    <source>
        <strain evidence="1">PCC 7102</strain>
    </source>
</reference>